<dbReference type="Gene3D" id="1.25.40.20">
    <property type="entry name" value="Ankyrin repeat-containing domain"/>
    <property type="match status" value="2"/>
</dbReference>
<name>M6JN26_9LEPT</name>
<feature type="repeat" description="ANK" evidence="3">
    <location>
        <begin position="210"/>
        <end position="242"/>
    </location>
</feature>
<evidence type="ECO:0000313" key="5">
    <source>
        <dbReference type="Proteomes" id="UP000012106"/>
    </source>
</evidence>
<keyword evidence="2 3" id="KW-0040">ANK repeat</keyword>
<accession>M6JN26</accession>
<keyword evidence="1" id="KW-0677">Repeat</keyword>
<evidence type="ECO:0000256" key="3">
    <source>
        <dbReference type="PROSITE-ProRule" id="PRU00023"/>
    </source>
</evidence>
<dbReference type="PROSITE" id="PS50088">
    <property type="entry name" value="ANK_REPEAT"/>
    <property type="match status" value="3"/>
</dbReference>
<dbReference type="SMART" id="SM00248">
    <property type="entry name" value="ANK"/>
    <property type="match status" value="7"/>
</dbReference>
<dbReference type="AlphaFoldDB" id="M6JN26"/>
<dbReference type="EMBL" id="AHMU02000016">
    <property type="protein sequence ID" value="EMN23111.1"/>
    <property type="molecule type" value="Genomic_DNA"/>
</dbReference>
<reference evidence="4 5" key="1">
    <citation type="submission" date="2013-01" db="EMBL/GenBank/DDBJ databases">
        <authorList>
            <person name="Harkins D.M."/>
            <person name="Durkin A.S."/>
            <person name="Brinkac L.M."/>
            <person name="Haft D.H."/>
            <person name="Selengut J.D."/>
            <person name="Sanka R."/>
            <person name="DePew J."/>
            <person name="Purushe J."/>
            <person name="Hartskeerl R.A."/>
            <person name="Ahmed A."/>
            <person name="van der Linden H."/>
            <person name="Goris M.G.A."/>
            <person name="Vinetz J.M."/>
            <person name="Sutton G.G."/>
            <person name="Nierman W.C."/>
            <person name="Fouts D.E."/>
        </authorList>
    </citation>
    <scope>NUCLEOTIDE SEQUENCE [LARGE SCALE GENOMIC DNA]</scope>
    <source>
        <strain evidence="4 5">MAVJ 401</strain>
    </source>
</reference>
<feature type="repeat" description="ANK" evidence="3">
    <location>
        <begin position="68"/>
        <end position="100"/>
    </location>
</feature>
<evidence type="ECO:0000313" key="4">
    <source>
        <dbReference type="EMBL" id="EMN23111.1"/>
    </source>
</evidence>
<dbReference type="Pfam" id="PF12796">
    <property type="entry name" value="Ank_2"/>
    <property type="match status" value="2"/>
</dbReference>
<organism evidence="4 5">
    <name type="scientific">Leptospira santarosai serovar Arenal str. MAVJ 401</name>
    <dbReference type="NCBI Taxonomy" id="1049976"/>
    <lineage>
        <taxon>Bacteria</taxon>
        <taxon>Pseudomonadati</taxon>
        <taxon>Spirochaetota</taxon>
        <taxon>Spirochaetia</taxon>
        <taxon>Leptospirales</taxon>
        <taxon>Leptospiraceae</taxon>
        <taxon>Leptospira</taxon>
    </lineage>
</organism>
<dbReference type="RefSeq" id="WP_004470884.1">
    <property type="nucleotide sequence ID" value="NZ_AHMU02000016.1"/>
</dbReference>
<evidence type="ECO:0000256" key="2">
    <source>
        <dbReference type="ARBA" id="ARBA00023043"/>
    </source>
</evidence>
<evidence type="ECO:0000256" key="1">
    <source>
        <dbReference type="ARBA" id="ARBA00022737"/>
    </source>
</evidence>
<comment type="caution">
    <text evidence="4">The sequence shown here is derived from an EMBL/GenBank/DDBJ whole genome shotgun (WGS) entry which is preliminary data.</text>
</comment>
<sequence length="452" mass="50595">MSQSELFEAIREGKLEIVKRLLEEGCDPSSLEEDGYNNVLSLAAYGKQPEMIESLLKKGARVNDRTKGGRVALHNAIWQYDKRSLELLLEAGADIHVADDQNWTPIWLSEQWEPFAILIERGAKVDAISTNGETLIRRMALATATQQNEGIKILTKLVKLGLRVSDEKPDEWGETLLMEVIDCSSTNKKKNQIAHWLLEQGIDPLHVSEAGRTALHYACKVGDLDLVKTLLSLGADTNARIKEEGNGFEEGASPIDCVIEYGKDRKAILAELKKAGAGKSSPKPALDIKIEDNVIYLQGKDRKEILEQMLAITKNLNANVFSHPNYEDPDHDLIWEFPGEEIDELDFFTKCVSESDIRPLVAHYVSQILEANEKEEETIYVHDELEAGGYAMQALVATGNAEYLELLAKYIHSIDIEHTVHLYELMDVVRSAYSKEQLVSIEEALDDLGLAR</sequence>
<feature type="repeat" description="ANK" evidence="3">
    <location>
        <begin position="1"/>
        <end position="33"/>
    </location>
</feature>
<dbReference type="PANTHER" id="PTHR24201">
    <property type="entry name" value="ANK_REP_REGION DOMAIN-CONTAINING PROTEIN"/>
    <property type="match status" value="1"/>
</dbReference>
<gene>
    <name evidence="4" type="ORF">LEP1GSC063_1104</name>
</gene>
<dbReference type="SUPFAM" id="SSF48403">
    <property type="entry name" value="Ankyrin repeat"/>
    <property type="match status" value="1"/>
</dbReference>
<dbReference type="InterPro" id="IPR002110">
    <property type="entry name" value="Ankyrin_rpt"/>
</dbReference>
<dbReference type="PROSITE" id="PS50297">
    <property type="entry name" value="ANK_REP_REGION"/>
    <property type="match status" value="2"/>
</dbReference>
<proteinExistence type="predicted"/>
<dbReference type="Proteomes" id="UP000012106">
    <property type="component" value="Unassembled WGS sequence"/>
</dbReference>
<dbReference type="InterPro" id="IPR050776">
    <property type="entry name" value="Ank_Repeat/CDKN_Inhibitor"/>
</dbReference>
<dbReference type="InterPro" id="IPR036770">
    <property type="entry name" value="Ankyrin_rpt-contain_sf"/>
</dbReference>
<protein>
    <submittedName>
        <fullName evidence="4">Ankyrin repeat protein</fullName>
    </submittedName>
</protein>